<dbReference type="SUPFAM" id="SSF55729">
    <property type="entry name" value="Acyl-CoA N-acyltransferases (Nat)"/>
    <property type="match status" value="1"/>
</dbReference>
<dbReference type="Gene3D" id="3.40.630.30">
    <property type="match status" value="1"/>
</dbReference>
<feature type="domain" description="N-acetyltransferase" evidence="1">
    <location>
        <begin position="1"/>
        <end position="163"/>
    </location>
</feature>
<organism evidence="2 3">
    <name type="scientific">Collinsella tanakaei YIT 12063</name>
    <dbReference type="NCBI Taxonomy" id="742742"/>
    <lineage>
        <taxon>Bacteria</taxon>
        <taxon>Bacillati</taxon>
        <taxon>Actinomycetota</taxon>
        <taxon>Coriobacteriia</taxon>
        <taxon>Coriobacteriales</taxon>
        <taxon>Coriobacteriaceae</taxon>
        <taxon>Collinsella</taxon>
    </lineage>
</organism>
<dbReference type="EMBL" id="ADLS01000011">
    <property type="protein sequence ID" value="EGX71486.1"/>
    <property type="molecule type" value="Genomic_DNA"/>
</dbReference>
<dbReference type="PATRIC" id="fig|742742.3.peg.842"/>
<sequence>MELTVRFDARDAAFDVRKRVFMDEQGYENEFDQIDDDPRCIHVTLYVDGEVAGCSRVFPEELERAAALDAPKSPACEFDEGIGASETYLLGRVAVLGEYRRRGLASEIVRASDDAARAAGARLVKLHAQECVRDLYAKMGYTQISDVDYEDEGQPHLWMAKRL</sequence>
<comment type="caution">
    <text evidence="2">The sequence shown here is derived from an EMBL/GenBank/DDBJ whole genome shotgun (WGS) entry which is preliminary data.</text>
</comment>
<dbReference type="eggNOG" id="COG2153">
    <property type="taxonomic scope" value="Bacteria"/>
</dbReference>
<accession>G1WHR1</accession>
<dbReference type="Proteomes" id="UP000004830">
    <property type="component" value="Unassembled WGS sequence"/>
</dbReference>
<dbReference type="InterPro" id="IPR016181">
    <property type="entry name" value="Acyl_CoA_acyltransferase"/>
</dbReference>
<dbReference type="RefSeq" id="WP_009140909.1">
    <property type="nucleotide sequence ID" value="NZ_JH126468.1"/>
</dbReference>
<dbReference type="InterPro" id="IPR000182">
    <property type="entry name" value="GNAT_dom"/>
</dbReference>
<dbReference type="STRING" id="742742.HMPREF9452_00874"/>
<gene>
    <name evidence="2" type="ORF">HMPREF9452_00874</name>
</gene>
<dbReference type="OrthoDB" id="5173601at2"/>
<reference evidence="2 3" key="1">
    <citation type="submission" date="2011-06" db="EMBL/GenBank/DDBJ databases">
        <title>The Genome Sequence of Collinsella tanakaei YIT 12063.</title>
        <authorList>
            <consortium name="The Broad Institute Genome Sequencing Platform"/>
            <person name="Earl A."/>
            <person name="Ward D."/>
            <person name="Feldgarden M."/>
            <person name="Gevers D."/>
            <person name="Morotomi M."/>
            <person name="Young S.K."/>
            <person name="Zeng Q."/>
            <person name="Gargeya S."/>
            <person name="Fitzgerald M."/>
            <person name="Haas B."/>
            <person name="Abouelleil A."/>
            <person name="Alvarado L."/>
            <person name="Arachchi H.M."/>
            <person name="Berlin A."/>
            <person name="Brown A."/>
            <person name="Chapman S.B."/>
            <person name="Chen Z."/>
            <person name="Dunbar C."/>
            <person name="Freedman E."/>
            <person name="Gearin G."/>
            <person name="Gellesch M."/>
            <person name="Goldberg J."/>
            <person name="Griggs A."/>
            <person name="Gujja S."/>
            <person name="Heiman D."/>
            <person name="Howarth C."/>
            <person name="Larson L."/>
            <person name="Lui A."/>
            <person name="MacDonald P.J.P."/>
            <person name="Mehta T."/>
            <person name="Montmayeur A."/>
            <person name="Murphy C."/>
            <person name="Neiman D."/>
            <person name="Pearson M."/>
            <person name="Priest M."/>
            <person name="Roberts A."/>
            <person name="Saif S."/>
            <person name="Shea T."/>
            <person name="Shenoy N."/>
            <person name="Sisk P."/>
            <person name="Stolte C."/>
            <person name="Sykes S."/>
            <person name="Wortman J."/>
            <person name="Nusbaum C."/>
            <person name="Birren B."/>
        </authorList>
    </citation>
    <scope>NUCLEOTIDE SEQUENCE [LARGE SCALE GENOMIC DNA]</scope>
    <source>
        <strain evidence="2 3">YIT 12063</strain>
    </source>
</reference>
<evidence type="ECO:0000259" key="1">
    <source>
        <dbReference type="PROSITE" id="PS51186"/>
    </source>
</evidence>
<name>G1WHR1_9ACTN</name>
<dbReference type="HOGENOM" id="CLU_056607_6_1_11"/>
<evidence type="ECO:0000313" key="2">
    <source>
        <dbReference type="EMBL" id="EGX71486.1"/>
    </source>
</evidence>
<dbReference type="AlphaFoldDB" id="G1WHR1"/>
<dbReference type="GO" id="GO:0016747">
    <property type="term" value="F:acyltransferase activity, transferring groups other than amino-acyl groups"/>
    <property type="evidence" value="ECO:0007669"/>
    <property type="project" value="InterPro"/>
</dbReference>
<dbReference type="PROSITE" id="PS51186">
    <property type="entry name" value="GNAT"/>
    <property type="match status" value="1"/>
</dbReference>
<evidence type="ECO:0000313" key="3">
    <source>
        <dbReference type="Proteomes" id="UP000004830"/>
    </source>
</evidence>
<dbReference type="Pfam" id="PF00583">
    <property type="entry name" value="Acetyltransf_1"/>
    <property type="match status" value="1"/>
</dbReference>
<proteinExistence type="predicted"/>
<dbReference type="GeneID" id="62758620"/>
<keyword evidence="3" id="KW-1185">Reference proteome</keyword>
<protein>
    <recommendedName>
        <fullName evidence="1">N-acetyltransferase domain-containing protein</fullName>
    </recommendedName>
</protein>